<feature type="transmembrane region" description="Helical" evidence="12">
    <location>
        <begin position="434"/>
        <end position="452"/>
    </location>
</feature>
<feature type="transmembrane region" description="Helical" evidence="12">
    <location>
        <begin position="78"/>
        <end position="100"/>
    </location>
</feature>
<comment type="subcellular location">
    <subcellularLocation>
        <location evidence="1">Cell membrane</location>
        <topology evidence="1">Multi-pass membrane protein</topology>
    </subcellularLocation>
</comment>
<keyword evidence="9 12" id="KW-0472">Membrane</keyword>
<keyword evidence="8" id="KW-0406">Ion transport</keyword>
<evidence type="ECO:0000256" key="3">
    <source>
        <dbReference type="ARBA" id="ARBA00022448"/>
    </source>
</evidence>
<evidence type="ECO:0000256" key="7">
    <source>
        <dbReference type="ARBA" id="ARBA00023053"/>
    </source>
</evidence>
<feature type="transmembrane region" description="Helical" evidence="12">
    <location>
        <begin position="121"/>
        <end position="146"/>
    </location>
</feature>
<dbReference type="InterPro" id="IPR051163">
    <property type="entry name" value="Sodium:Solute_Symporter_SSF"/>
</dbReference>
<dbReference type="NCBIfam" id="TIGR00813">
    <property type="entry name" value="sss"/>
    <property type="match status" value="1"/>
</dbReference>
<evidence type="ECO:0000256" key="4">
    <source>
        <dbReference type="ARBA" id="ARBA00022475"/>
    </source>
</evidence>
<keyword evidence="6 12" id="KW-1133">Transmembrane helix</keyword>
<feature type="transmembrane region" description="Helical" evidence="12">
    <location>
        <begin position="6"/>
        <end position="27"/>
    </location>
</feature>
<evidence type="ECO:0000256" key="8">
    <source>
        <dbReference type="ARBA" id="ARBA00023065"/>
    </source>
</evidence>
<dbReference type="Proteomes" id="UP000650524">
    <property type="component" value="Unassembled WGS sequence"/>
</dbReference>
<dbReference type="InterPro" id="IPR001734">
    <property type="entry name" value="Na/solute_symporter"/>
</dbReference>
<comment type="caution">
    <text evidence="13">The sequence shown here is derived from an EMBL/GenBank/DDBJ whole genome shotgun (WGS) entry which is preliminary data.</text>
</comment>
<evidence type="ECO:0000256" key="10">
    <source>
        <dbReference type="ARBA" id="ARBA00023201"/>
    </source>
</evidence>
<feature type="transmembrane region" description="Helical" evidence="12">
    <location>
        <begin position="152"/>
        <end position="171"/>
    </location>
</feature>
<dbReference type="AlphaFoldDB" id="A0A8J6MV04"/>
<gene>
    <name evidence="13" type="ORF">H8E19_00545</name>
</gene>
<evidence type="ECO:0000256" key="11">
    <source>
        <dbReference type="RuleBase" id="RU362091"/>
    </source>
</evidence>
<keyword evidence="7" id="KW-0915">Sodium</keyword>
<dbReference type="PANTHER" id="PTHR42985">
    <property type="entry name" value="SODIUM-COUPLED MONOCARBOXYLATE TRANSPORTER"/>
    <property type="match status" value="1"/>
</dbReference>
<sequence length="498" mass="55192">MQTDFLFIDKLILILYFIGVILFGAYFRKRSSTSSGFMIADGRLPSWAVGLSILGTFVSSITFLAYPGQAYNFNWDVFVFSLTLPVAAIVATIYFIPLYRTRVKVSAYEYLEQRFGPWARIYGSISFMLGSLARIGMILFLVSLVLHNLTGWSYATIIIITGAGVTLYTVLGGIEAVIWTDVIQVIILFAGAIITTIILLSGMPEGPGQLFSIAGQHSKLSLGSWKFDLIRPTAWVVVLYGIIENFRNFGVDQNYVQRYQTTRSIREASRAVWTATIAYIPISALFLFIGTALFAFYSVHPELLPSSLDGPLMGDKIYPYFIVTQFPVGLRGLIIAAILAAAMSSIDSSLNCVSTLSLLDFYKKYFNRDANDRVCIKMLRIFTIFWGVLGTITGLAMTQVQTALETGWQLAGIAGGGLVGLFLLGISFHWVRRWQAVVAVIASVTSIVWSTFARNLPDQWDWLECTWHSRMIGVIGTITLLVVGFGLSVLTLSKKNEP</sequence>
<evidence type="ECO:0000256" key="2">
    <source>
        <dbReference type="ARBA" id="ARBA00006434"/>
    </source>
</evidence>
<keyword evidence="10" id="KW-0739">Sodium transport</keyword>
<dbReference type="GO" id="GO:0005886">
    <property type="term" value="C:plasma membrane"/>
    <property type="evidence" value="ECO:0007669"/>
    <property type="project" value="UniProtKB-SubCell"/>
</dbReference>
<protein>
    <submittedName>
        <fullName evidence="13">Sodium:solute symporter</fullName>
    </submittedName>
</protein>
<comment type="similarity">
    <text evidence="2 11">Belongs to the sodium:solute symporter (SSF) (TC 2.A.21) family.</text>
</comment>
<feature type="transmembrane region" description="Helical" evidence="12">
    <location>
        <begin position="472"/>
        <end position="492"/>
    </location>
</feature>
<evidence type="ECO:0000256" key="12">
    <source>
        <dbReference type="SAM" id="Phobius"/>
    </source>
</evidence>
<dbReference type="InterPro" id="IPR038377">
    <property type="entry name" value="Na/Glc_symporter_sf"/>
</dbReference>
<dbReference type="CDD" id="cd11495">
    <property type="entry name" value="SLC5sbd_NIS-like_u3"/>
    <property type="match status" value="1"/>
</dbReference>
<feature type="transmembrane region" description="Helical" evidence="12">
    <location>
        <begin position="317"/>
        <end position="341"/>
    </location>
</feature>
<reference evidence="13 14" key="1">
    <citation type="submission" date="2020-08" db="EMBL/GenBank/DDBJ databases">
        <title>Bridging the membrane lipid divide: bacteria of the FCB group superphylum have the potential to synthesize archaeal ether lipids.</title>
        <authorList>
            <person name="Villanueva L."/>
            <person name="Von Meijenfeldt F.A.B."/>
            <person name="Westbye A.B."/>
            <person name="Yadav S."/>
            <person name="Hopmans E.C."/>
            <person name="Dutilh B.E."/>
            <person name="Sinninghe Damste J.S."/>
        </authorList>
    </citation>
    <scope>NUCLEOTIDE SEQUENCE [LARGE SCALE GENOMIC DNA]</scope>
    <source>
        <strain evidence="13">NIOZ-UU27</strain>
    </source>
</reference>
<evidence type="ECO:0000256" key="5">
    <source>
        <dbReference type="ARBA" id="ARBA00022692"/>
    </source>
</evidence>
<dbReference type="PANTHER" id="PTHR42985:SF32">
    <property type="entry name" value="SODIUM IODIDE SYMPORTER"/>
    <property type="match status" value="1"/>
</dbReference>
<feature type="transmembrane region" description="Helical" evidence="12">
    <location>
        <begin position="271"/>
        <end position="297"/>
    </location>
</feature>
<proteinExistence type="inferred from homology"/>
<feature type="transmembrane region" description="Helical" evidence="12">
    <location>
        <begin position="178"/>
        <end position="200"/>
    </location>
</feature>
<accession>A0A8J6MV04</accession>
<keyword evidence="3" id="KW-0813">Transport</keyword>
<dbReference type="PROSITE" id="PS50283">
    <property type="entry name" value="NA_SOLUT_SYMP_3"/>
    <property type="match status" value="1"/>
</dbReference>
<keyword evidence="4" id="KW-1003">Cell membrane</keyword>
<keyword evidence="5 12" id="KW-0812">Transmembrane</keyword>
<dbReference type="Gene3D" id="1.20.1730.10">
    <property type="entry name" value="Sodium/glucose cotransporter"/>
    <property type="match status" value="1"/>
</dbReference>
<name>A0A8J6MV04_9DELT</name>
<dbReference type="GO" id="GO:0006814">
    <property type="term" value="P:sodium ion transport"/>
    <property type="evidence" value="ECO:0007669"/>
    <property type="project" value="UniProtKB-KW"/>
</dbReference>
<feature type="transmembrane region" description="Helical" evidence="12">
    <location>
        <begin position="408"/>
        <end position="427"/>
    </location>
</feature>
<evidence type="ECO:0000313" key="14">
    <source>
        <dbReference type="Proteomes" id="UP000650524"/>
    </source>
</evidence>
<feature type="transmembrane region" description="Helical" evidence="12">
    <location>
        <begin position="378"/>
        <end position="396"/>
    </location>
</feature>
<dbReference type="Pfam" id="PF00474">
    <property type="entry name" value="SSF"/>
    <property type="match status" value="1"/>
</dbReference>
<organism evidence="13 14">
    <name type="scientific">Candidatus Desulfacyla euxinica</name>
    <dbReference type="NCBI Taxonomy" id="2841693"/>
    <lineage>
        <taxon>Bacteria</taxon>
        <taxon>Deltaproteobacteria</taxon>
        <taxon>Candidatus Desulfacyla</taxon>
    </lineage>
</organism>
<feature type="transmembrane region" description="Helical" evidence="12">
    <location>
        <begin position="229"/>
        <end position="250"/>
    </location>
</feature>
<feature type="transmembrane region" description="Helical" evidence="12">
    <location>
        <begin position="47"/>
        <end position="66"/>
    </location>
</feature>
<evidence type="ECO:0000256" key="6">
    <source>
        <dbReference type="ARBA" id="ARBA00022989"/>
    </source>
</evidence>
<dbReference type="EMBL" id="JACNJD010000035">
    <property type="protein sequence ID" value="MBC8175862.1"/>
    <property type="molecule type" value="Genomic_DNA"/>
</dbReference>
<dbReference type="GO" id="GO:0015293">
    <property type="term" value="F:symporter activity"/>
    <property type="evidence" value="ECO:0007669"/>
    <property type="project" value="TreeGrafter"/>
</dbReference>
<evidence type="ECO:0000256" key="9">
    <source>
        <dbReference type="ARBA" id="ARBA00023136"/>
    </source>
</evidence>
<evidence type="ECO:0000256" key="1">
    <source>
        <dbReference type="ARBA" id="ARBA00004651"/>
    </source>
</evidence>
<evidence type="ECO:0000313" key="13">
    <source>
        <dbReference type="EMBL" id="MBC8175862.1"/>
    </source>
</evidence>